<evidence type="ECO:0000313" key="3">
    <source>
        <dbReference type="Proteomes" id="UP000317646"/>
    </source>
</evidence>
<accession>A0A502GCA5</accession>
<comment type="caution">
    <text evidence="2">The sequence shown here is derived from an EMBL/GenBank/DDBJ whole genome shotgun (WGS) entry which is preliminary data.</text>
</comment>
<feature type="transmembrane region" description="Helical" evidence="1">
    <location>
        <begin position="39"/>
        <end position="58"/>
    </location>
</feature>
<evidence type="ECO:0000313" key="2">
    <source>
        <dbReference type="EMBL" id="TPG59484.1"/>
    </source>
</evidence>
<dbReference type="AlphaFoldDB" id="A0A502GCA5"/>
<organism evidence="2 3">
    <name type="scientific">Hymenobacter nivis</name>
    <dbReference type="NCBI Taxonomy" id="1850093"/>
    <lineage>
        <taxon>Bacteria</taxon>
        <taxon>Pseudomonadati</taxon>
        <taxon>Bacteroidota</taxon>
        <taxon>Cytophagia</taxon>
        <taxon>Cytophagales</taxon>
        <taxon>Hymenobacteraceae</taxon>
        <taxon>Hymenobacter</taxon>
    </lineage>
</organism>
<keyword evidence="1" id="KW-0472">Membrane</keyword>
<feature type="transmembrane region" description="Helical" evidence="1">
    <location>
        <begin position="6"/>
        <end position="27"/>
    </location>
</feature>
<dbReference type="EMBL" id="RCYZ01000013">
    <property type="protein sequence ID" value="TPG59484.1"/>
    <property type="molecule type" value="Genomic_DNA"/>
</dbReference>
<keyword evidence="1" id="KW-0812">Transmembrane</keyword>
<evidence type="ECO:0000256" key="1">
    <source>
        <dbReference type="SAM" id="Phobius"/>
    </source>
</evidence>
<reference evidence="2 3" key="1">
    <citation type="journal article" date="2019" name="Environ. Microbiol.">
        <title>Species interactions and distinct microbial communities in high Arctic permafrost affected cryosols are associated with the CH4 and CO2 gas fluxes.</title>
        <authorList>
            <person name="Altshuler I."/>
            <person name="Hamel J."/>
            <person name="Turney S."/>
            <person name="Magnuson E."/>
            <person name="Levesque R."/>
            <person name="Greer C."/>
            <person name="Whyte L.G."/>
        </authorList>
    </citation>
    <scope>NUCLEOTIDE SEQUENCE [LARGE SCALE GENOMIC DNA]</scope>
    <source>
        <strain evidence="2 3">S9.2P</strain>
    </source>
</reference>
<dbReference type="RefSeq" id="WP_140469500.1">
    <property type="nucleotide sequence ID" value="NZ_RCYZ01000013.1"/>
</dbReference>
<protein>
    <submittedName>
        <fullName evidence="2">Uncharacterized protein</fullName>
    </submittedName>
</protein>
<sequence>MLAGLVVILFYAAFAPAVVFGVLRAFFCSERLPRAFKAGAVGAFGLLGLLGYLLWFAATSGEALPPLPRPQPAALTITQPRLRPYPLGGAPIEQVRYGAFPFLIVAGTPPDGQLLRVRFSTRPGGAPPNEINAVMASVRGAKATEATGRSVYDPSTKTVSGAFLCPLPNGQRVAGSFEQVPVVLQ</sequence>
<dbReference type="OrthoDB" id="882188at2"/>
<gene>
    <name evidence="2" type="ORF">EAH73_21470</name>
</gene>
<dbReference type="Proteomes" id="UP000317646">
    <property type="component" value="Unassembled WGS sequence"/>
</dbReference>
<name>A0A502GCA5_9BACT</name>
<keyword evidence="1" id="KW-1133">Transmembrane helix</keyword>
<proteinExistence type="predicted"/>
<keyword evidence="3" id="KW-1185">Reference proteome</keyword>